<feature type="region of interest" description="Disordered" evidence="1">
    <location>
        <begin position="1"/>
        <end position="35"/>
    </location>
</feature>
<protein>
    <submittedName>
        <fullName evidence="4">Uncharacterized protein</fullName>
    </submittedName>
</protein>
<dbReference type="AlphaFoldDB" id="A0A8S3DG31"/>
<organism evidence="4 5">
    <name type="scientific">Rotaria magnacalcarata</name>
    <dbReference type="NCBI Taxonomy" id="392030"/>
    <lineage>
        <taxon>Eukaryota</taxon>
        <taxon>Metazoa</taxon>
        <taxon>Spiralia</taxon>
        <taxon>Gnathifera</taxon>
        <taxon>Rotifera</taxon>
        <taxon>Eurotatoria</taxon>
        <taxon>Bdelloidea</taxon>
        <taxon>Philodinida</taxon>
        <taxon>Philodinidae</taxon>
        <taxon>Rotaria</taxon>
    </lineage>
</organism>
<proteinExistence type="predicted"/>
<dbReference type="EMBL" id="CAJOBH010104009">
    <property type="protein sequence ID" value="CAF4627567.1"/>
    <property type="molecule type" value="Genomic_DNA"/>
</dbReference>
<feature type="non-terminal residue" evidence="4">
    <location>
        <position position="1"/>
    </location>
</feature>
<evidence type="ECO:0000313" key="2">
    <source>
        <dbReference type="EMBL" id="CAF4627567.1"/>
    </source>
</evidence>
<sequence>SKTPAGDNQQDEDDDDNNDLKNSTARSKRKDFDLPITARVPGLTKQELEQLIVQE</sequence>
<dbReference type="Proteomes" id="UP000676336">
    <property type="component" value="Unassembled WGS sequence"/>
</dbReference>
<feature type="non-terminal residue" evidence="4">
    <location>
        <position position="55"/>
    </location>
</feature>
<dbReference type="EMBL" id="CAJOBI010144883">
    <property type="protein sequence ID" value="CAF4785167.1"/>
    <property type="molecule type" value="Genomic_DNA"/>
</dbReference>
<dbReference type="EMBL" id="CAJOBJ010197252">
    <property type="protein sequence ID" value="CAF4972419.1"/>
    <property type="molecule type" value="Genomic_DNA"/>
</dbReference>
<evidence type="ECO:0000313" key="5">
    <source>
        <dbReference type="Proteomes" id="UP000681720"/>
    </source>
</evidence>
<evidence type="ECO:0000313" key="3">
    <source>
        <dbReference type="EMBL" id="CAF4785167.1"/>
    </source>
</evidence>
<dbReference type="Proteomes" id="UP000681720">
    <property type="component" value="Unassembled WGS sequence"/>
</dbReference>
<evidence type="ECO:0000313" key="4">
    <source>
        <dbReference type="EMBL" id="CAF4972419.1"/>
    </source>
</evidence>
<reference evidence="4" key="1">
    <citation type="submission" date="2021-02" db="EMBL/GenBank/DDBJ databases">
        <authorList>
            <person name="Nowell W R."/>
        </authorList>
    </citation>
    <scope>NUCLEOTIDE SEQUENCE</scope>
</reference>
<dbReference type="Proteomes" id="UP000681967">
    <property type="component" value="Unassembled WGS sequence"/>
</dbReference>
<evidence type="ECO:0000256" key="1">
    <source>
        <dbReference type="SAM" id="MobiDB-lite"/>
    </source>
</evidence>
<accession>A0A8S3DG31</accession>
<gene>
    <name evidence="2" type="ORF">BYL167_LOCUS41228</name>
    <name evidence="4" type="ORF">GIL414_LOCUS55501</name>
    <name evidence="3" type="ORF">SMN809_LOCUS46520</name>
</gene>
<comment type="caution">
    <text evidence="4">The sequence shown here is derived from an EMBL/GenBank/DDBJ whole genome shotgun (WGS) entry which is preliminary data.</text>
</comment>
<name>A0A8S3DG31_9BILA</name>